<evidence type="ECO:0000313" key="7">
    <source>
        <dbReference type="EMBL" id="AIS39021.1"/>
    </source>
</evidence>
<evidence type="ECO:0000256" key="1">
    <source>
        <dbReference type="ARBA" id="ARBA00002667"/>
    </source>
</evidence>
<evidence type="ECO:0000256" key="5">
    <source>
        <dbReference type="ARBA" id="ARBA00023044"/>
    </source>
</evidence>
<dbReference type="GO" id="GO:0030420">
    <property type="term" value="P:establishment of competence for transformation"/>
    <property type="evidence" value="ECO:0007669"/>
    <property type="project" value="UniProtKB-KW"/>
</dbReference>
<dbReference type="EMBL" id="KJ780063">
    <property type="protein sequence ID" value="AIS39021.1"/>
    <property type="molecule type" value="Genomic_DNA"/>
</dbReference>
<organism evidence="7">
    <name type="scientific">Streptococcus pneumoniae</name>
    <dbReference type="NCBI Taxonomy" id="1313"/>
    <lineage>
        <taxon>Bacteria</taxon>
        <taxon>Bacillati</taxon>
        <taxon>Bacillota</taxon>
        <taxon>Bacilli</taxon>
        <taxon>Lactobacillales</taxon>
        <taxon>Streptococcaceae</taxon>
        <taxon>Streptococcus</taxon>
    </lineage>
</organism>
<keyword evidence="5" id="KW-0588">Pheromone</keyword>
<keyword evidence="4" id="KW-0964">Secreted</keyword>
<comment type="subcellular location">
    <subcellularLocation>
        <location evidence="2">Secreted</location>
    </subcellularLocation>
</comment>
<name>A0A097A0A9_STREE</name>
<keyword evidence="6" id="KW-0178">Competence</keyword>
<evidence type="ECO:0000256" key="3">
    <source>
        <dbReference type="ARBA" id="ARBA00009039"/>
    </source>
</evidence>
<reference evidence="7" key="1">
    <citation type="submission" date="2014-05" db="EMBL/GenBank/DDBJ databases">
        <title>Pherotype polymorphism does not explain the population genetic structure of Streptococcus pneumoniae.</title>
        <authorList>
            <person name="Evans B.A."/>
            <person name="Cornejo O.E."/>
            <person name="Rozen D.E."/>
        </authorList>
    </citation>
    <scope>NUCLEOTIDE SEQUENCE</scope>
    <source>
        <strain evidence="7">387</strain>
    </source>
</reference>
<dbReference type="NCBIfam" id="NF033214">
    <property type="entry name" value="ComC_Streptocco"/>
    <property type="match status" value="1"/>
</dbReference>
<dbReference type="GO" id="GO:0005186">
    <property type="term" value="F:pheromone activity"/>
    <property type="evidence" value="ECO:0007669"/>
    <property type="project" value="UniProtKB-KW"/>
</dbReference>
<proteinExistence type="inferred from homology"/>
<comment type="similarity">
    <text evidence="3">Belongs to the ComC family.</text>
</comment>
<comment type="function">
    <text evidence="1">Acts as a pheromone, induces cells to develop competence for genetic transformation.</text>
</comment>
<accession>A0A097A0A9</accession>
<sequence length="41" mass="5014">MKNTVKLEHFVALKEKDLQKIKGGEMRFSKFIRDFLFQRKK</sequence>
<dbReference type="InterPro" id="IPR004288">
    <property type="entry name" value="Competence_ComC"/>
</dbReference>
<dbReference type="Pfam" id="PF03047">
    <property type="entry name" value="ComC"/>
    <property type="match status" value="1"/>
</dbReference>
<evidence type="ECO:0000256" key="6">
    <source>
        <dbReference type="ARBA" id="ARBA00023287"/>
    </source>
</evidence>
<evidence type="ECO:0000256" key="4">
    <source>
        <dbReference type="ARBA" id="ARBA00022525"/>
    </source>
</evidence>
<dbReference type="AlphaFoldDB" id="A0A097A0A9"/>
<protein>
    <submittedName>
        <fullName evidence="7">ComC10</fullName>
    </submittedName>
</protein>
<evidence type="ECO:0000256" key="2">
    <source>
        <dbReference type="ARBA" id="ARBA00004613"/>
    </source>
</evidence>
<dbReference type="GO" id="GO:0005576">
    <property type="term" value="C:extracellular region"/>
    <property type="evidence" value="ECO:0007669"/>
    <property type="project" value="UniProtKB-SubCell"/>
</dbReference>